<reference evidence="1 2" key="1">
    <citation type="submission" date="2020-10" db="EMBL/GenBank/DDBJ databases">
        <title>The Coptis chinensis genome and diversification of protoberbering-type alkaloids.</title>
        <authorList>
            <person name="Wang B."/>
            <person name="Shu S."/>
            <person name="Song C."/>
            <person name="Liu Y."/>
        </authorList>
    </citation>
    <scope>NUCLEOTIDE SEQUENCE [LARGE SCALE GENOMIC DNA]</scope>
    <source>
        <strain evidence="1">HL-2020</strain>
        <tissue evidence="1">Leaf</tissue>
    </source>
</reference>
<gene>
    <name evidence="1" type="ORF">IFM89_033933</name>
</gene>
<dbReference type="AlphaFoldDB" id="A0A835LTU5"/>
<dbReference type="EMBL" id="JADFTS010000005">
    <property type="protein sequence ID" value="KAF9607345.1"/>
    <property type="molecule type" value="Genomic_DNA"/>
</dbReference>
<keyword evidence="2" id="KW-1185">Reference proteome</keyword>
<comment type="caution">
    <text evidence="1">The sequence shown here is derived from an EMBL/GenBank/DDBJ whole genome shotgun (WGS) entry which is preliminary data.</text>
</comment>
<dbReference type="OrthoDB" id="1706481at2759"/>
<proteinExistence type="predicted"/>
<dbReference type="Proteomes" id="UP000631114">
    <property type="component" value="Unassembled WGS sequence"/>
</dbReference>
<accession>A0A835LTU5</accession>
<dbReference type="InterPro" id="IPR035437">
    <property type="entry name" value="SNase_OB-fold_sf"/>
</dbReference>
<protein>
    <submittedName>
        <fullName evidence="1">Uncharacterized protein</fullName>
    </submittedName>
</protein>
<sequence length="170" mass="19690">MMEEEARQKLKTAKLQAKKDLLKYWTNYVPPTTNSKAIHDQNFTGKASEFFKWWKLDEKPAPYAHEAREFLRTRLISRQVNISMEYSRKVSMNDGPVPVPGLADSRVMDFGSVFLVSPSKVEADESTPAYLHQATKHQVETFFEWWFLVAFGTCHRTGILRNVQTIMMPS</sequence>
<dbReference type="Gene3D" id="2.40.50.90">
    <property type="match status" value="1"/>
</dbReference>
<organism evidence="1 2">
    <name type="scientific">Coptis chinensis</name>
    <dbReference type="NCBI Taxonomy" id="261450"/>
    <lineage>
        <taxon>Eukaryota</taxon>
        <taxon>Viridiplantae</taxon>
        <taxon>Streptophyta</taxon>
        <taxon>Embryophyta</taxon>
        <taxon>Tracheophyta</taxon>
        <taxon>Spermatophyta</taxon>
        <taxon>Magnoliopsida</taxon>
        <taxon>Ranunculales</taxon>
        <taxon>Ranunculaceae</taxon>
        <taxon>Coptidoideae</taxon>
        <taxon>Coptis</taxon>
    </lineage>
</organism>
<evidence type="ECO:0000313" key="1">
    <source>
        <dbReference type="EMBL" id="KAF9607345.1"/>
    </source>
</evidence>
<evidence type="ECO:0000313" key="2">
    <source>
        <dbReference type="Proteomes" id="UP000631114"/>
    </source>
</evidence>
<name>A0A835LTU5_9MAGN</name>